<dbReference type="EMBL" id="RBNI01009917">
    <property type="protein sequence ID" value="RUP43970.1"/>
    <property type="molecule type" value="Genomic_DNA"/>
</dbReference>
<dbReference type="Proteomes" id="UP000268093">
    <property type="component" value="Unassembled WGS sequence"/>
</dbReference>
<dbReference type="GO" id="GO:0005576">
    <property type="term" value="C:extracellular region"/>
    <property type="evidence" value="ECO:0007669"/>
    <property type="project" value="TreeGrafter"/>
</dbReference>
<evidence type="ECO:0000256" key="7">
    <source>
        <dbReference type="RuleBase" id="RU361169"/>
    </source>
</evidence>
<dbReference type="PANTHER" id="PTHR31884">
    <property type="entry name" value="POLYGALACTURONASE"/>
    <property type="match status" value="1"/>
</dbReference>
<dbReference type="PANTHER" id="PTHR31884:SF1">
    <property type="entry name" value="POLYGALACTURONASE"/>
    <property type="match status" value="1"/>
</dbReference>
<dbReference type="InterPro" id="IPR050434">
    <property type="entry name" value="Glycosyl_hydrlase_28"/>
</dbReference>
<dbReference type="GO" id="GO:0045490">
    <property type="term" value="P:pectin catabolic process"/>
    <property type="evidence" value="ECO:0007669"/>
    <property type="project" value="TreeGrafter"/>
</dbReference>
<evidence type="ECO:0000256" key="4">
    <source>
        <dbReference type="ARBA" id="ARBA00022801"/>
    </source>
</evidence>
<dbReference type="InterPro" id="IPR000743">
    <property type="entry name" value="Glyco_hydro_28"/>
</dbReference>
<evidence type="ECO:0008006" key="11">
    <source>
        <dbReference type="Google" id="ProtNLM"/>
    </source>
</evidence>
<evidence type="ECO:0000256" key="5">
    <source>
        <dbReference type="ARBA" id="ARBA00023295"/>
    </source>
</evidence>
<keyword evidence="5 7" id="KW-0326">Glycosidase</keyword>
<dbReference type="GO" id="GO:0004650">
    <property type="term" value="F:polygalacturonase activity"/>
    <property type="evidence" value="ECO:0007669"/>
    <property type="project" value="InterPro"/>
</dbReference>
<dbReference type="SUPFAM" id="SSF51126">
    <property type="entry name" value="Pectin lyase-like"/>
    <property type="match status" value="1"/>
</dbReference>
<proteinExistence type="inferred from homology"/>
<sequence>MRLPSPEASQLQLLQSSTHPNSFTKRIAAIVAAFLATAAIVGPVRKRAGCTATSYDEIAGTKSCSATAIHGPSTVPAEKKVDLTGLKTGTTITISANGGINKPKFIRLSKMSGSTTGLTTIGSPIHTFSINNCKGLTLTGGGTNYDLCHNTDSFDIARGSSDISITGAKVYNNDDCLPLIAPPTSPSPITCGQVSRSFSYKSLITQLNYKGLYPRLVMVSLSPVAPSPTPTMLFALWPTTTPRAAKSTISPTQTSRYPAFKNTASSSSRTTPTKVPPASQAVLLQSHESEQRPTSNVHGSMTKEKKRLHSLRQLQQIQLSKYCHHWCIGS</sequence>
<dbReference type="InterPro" id="IPR011050">
    <property type="entry name" value="Pectin_lyase_fold/virulence"/>
</dbReference>
<comment type="caution">
    <text evidence="9">The sequence shown here is derived from an EMBL/GenBank/DDBJ whole genome shotgun (WGS) entry which is preliminary data.</text>
</comment>
<feature type="compositionally biased region" description="Polar residues" evidence="8">
    <location>
        <begin position="245"/>
        <end position="273"/>
    </location>
</feature>
<keyword evidence="6" id="KW-0961">Cell wall biogenesis/degradation</keyword>
<name>A0A433CZF5_9FUNG</name>
<reference evidence="9 10" key="1">
    <citation type="journal article" date="2018" name="New Phytol.">
        <title>Phylogenomics of Endogonaceae and evolution of mycorrhizas within Mucoromycota.</title>
        <authorList>
            <person name="Chang Y."/>
            <person name="Desiro A."/>
            <person name="Na H."/>
            <person name="Sandor L."/>
            <person name="Lipzen A."/>
            <person name="Clum A."/>
            <person name="Barry K."/>
            <person name="Grigoriev I.V."/>
            <person name="Martin F.M."/>
            <person name="Stajich J.E."/>
            <person name="Smith M.E."/>
            <person name="Bonito G."/>
            <person name="Spatafora J.W."/>
        </authorList>
    </citation>
    <scope>NUCLEOTIDE SEQUENCE [LARGE SCALE GENOMIC DNA]</scope>
    <source>
        <strain evidence="9 10">GMNB39</strain>
    </source>
</reference>
<feature type="region of interest" description="Disordered" evidence="8">
    <location>
        <begin position="245"/>
        <end position="306"/>
    </location>
</feature>
<dbReference type="Pfam" id="PF00295">
    <property type="entry name" value="Glyco_hydro_28"/>
    <property type="match status" value="1"/>
</dbReference>
<dbReference type="AlphaFoldDB" id="A0A433CZF5"/>
<comment type="similarity">
    <text evidence="1 7">Belongs to the glycosyl hydrolase 28 family.</text>
</comment>
<evidence type="ECO:0000256" key="1">
    <source>
        <dbReference type="ARBA" id="ARBA00008834"/>
    </source>
</evidence>
<keyword evidence="3" id="KW-0677">Repeat</keyword>
<evidence type="ECO:0000313" key="9">
    <source>
        <dbReference type="EMBL" id="RUP43970.1"/>
    </source>
</evidence>
<evidence type="ECO:0000256" key="6">
    <source>
        <dbReference type="ARBA" id="ARBA00023316"/>
    </source>
</evidence>
<protein>
    <recommendedName>
        <fullName evidence="11">Pectin lyase fold/virulence factor</fullName>
    </recommendedName>
</protein>
<evidence type="ECO:0000256" key="8">
    <source>
        <dbReference type="SAM" id="MobiDB-lite"/>
    </source>
</evidence>
<gene>
    <name evidence="9" type="ORF">BC936DRAFT_150128</name>
</gene>
<keyword evidence="4 7" id="KW-0378">Hydrolase</keyword>
<organism evidence="9 10">
    <name type="scientific">Jimgerdemannia flammicorona</name>
    <dbReference type="NCBI Taxonomy" id="994334"/>
    <lineage>
        <taxon>Eukaryota</taxon>
        <taxon>Fungi</taxon>
        <taxon>Fungi incertae sedis</taxon>
        <taxon>Mucoromycota</taxon>
        <taxon>Mucoromycotina</taxon>
        <taxon>Endogonomycetes</taxon>
        <taxon>Endogonales</taxon>
        <taxon>Endogonaceae</taxon>
        <taxon>Jimgerdemannia</taxon>
    </lineage>
</organism>
<evidence type="ECO:0000256" key="3">
    <source>
        <dbReference type="ARBA" id="ARBA00022737"/>
    </source>
</evidence>
<keyword evidence="2" id="KW-0732">Signal</keyword>
<accession>A0A433CZF5</accession>
<evidence type="ECO:0000313" key="10">
    <source>
        <dbReference type="Proteomes" id="UP000268093"/>
    </source>
</evidence>
<keyword evidence="10" id="KW-1185">Reference proteome</keyword>
<evidence type="ECO:0000256" key="2">
    <source>
        <dbReference type="ARBA" id="ARBA00022729"/>
    </source>
</evidence>
<dbReference type="InterPro" id="IPR012334">
    <property type="entry name" value="Pectin_lyas_fold"/>
</dbReference>
<dbReference type="Gene3D" id="2.160.20.10">
    <property type="entry name" value="Single-stranded right-handed beta-helix, Pectin lyase-like"/>
    <property type="match status" value="1"/>
</dbReference>
<dbReference type="GO" id="GO:0071555">
    <property type="term" value="P:cell wall organization"/>
    <property type="evidence" value="ECO:0007669"/>
    <property type="project" value="UniProtKB-KW"/>
</dbReference>